<evidence type="ECO:0000256" key="1">
    <source>
        <dbReference type="SAM" id="MobiDB-lite"/>
    </source>
</evidence>
<evidence type="ECO:0000313" key="3">
    <source>
        <dbReference type="Proteomes" id="UP001190926"/>
    </source>
</evidence>
<keyword evidence="3" id="KW-1185">Reference proteome</keyword>
<sequence length="297" mass="32292">MCCKECDGFGHIQGECVNTLKKNKISYEASSSDEDSKENETDQENDGFALVAHQITSKGVQIDGPLTGDPTDEDIIVSNGEMHKKLFMVVKLIENINACVNILTKEKDQLAEKAYELGLHEHPTIGARKFTKEEKCKHIHVEGVPAKDTPQANDREVGTSGVKATTEVPLEFVGLAGDDGELQLAPDVIFLPLLFYGGCSTNIVVKPLEVVVKIAREVQDTEEDIRDLPLEVPHAEMVVHSPELMAQDVPIPVNPAAVDPTRIGFAVSQYASADEEMKNAKSGPQPRPDDGPSNQVA</sequence>
<comment type="caution">
    <text evidence="2">The sequence shown here is derived from an EMBL/GenBank/DDBJ whole genome shotgun (WGS) entry which is preliminary data.</text>
</comment>
<dbReference type="AlphaFoldDB" id="A0AAD4NYX6"/>
<accession>A0AAD4NYX6</accession>
<feature type="region of interest" description="Disordered" evidence="1">
    <location>
        <begin position="274"/>
        <end position="297"/>
    </location>
</feature>
<gene>
    <name evidence="2" type="ORF">C2S53_016321</name>
</gene>
<name>A0AAD4NYX6_PERFH</name>
<reference evidence="2 3" key="1">
    <citation type="journal article" date="2021" name="Nat. Commun.">
        <title>Incipient diploidization of the medicinal plant Perilla within 10,000 years.</title>
        <authorList>
            <person name="Zhang Y."/>
            <person name="Shen Q."/>
            <person name="Leng L."/>
            <person name="Zhang D."/>
            <person name="Chen S."/>
            <person name="Shi Y."/>
            <person name="Ning Z."/>
            <person name="Chen S."/>
        </authorList>
    </citation>
    <scope>NUCLEOTIDE SEQUENCE [LARGE SCALE GENOMIC DNA]</scope>
    <source>
        <strain evidence="3">cv. PC099</strain>
    </source>
</reference>
<evidence type="ECO:0000313" key="2">
    <source>
        <dbReference type="EMBL" id="KAH6819985.1"/>
    </source>
</evidence>
<dbReference type="Proteomes" id="UP001190926">
    <property type="component" value="Unassembled WGS sequence"/>
</dbReference>
<dbReference type="EMBL" id="SDAM02004793">
    <property type="protein sequence ID" value="KAH6819985.1"/>
    <property type="molecule type" value="Genomic_DNA"/>
</dbReference>
<protein>
    <submittedName>
        <fullName evidence="2">Uncharacterized protein</fullName>
    </submittedName>
</protein>
<proteinExistence type="predicted"/>
<organism evidence="2 3">
    <name type="scientific">Perilla frutescens var. hirtella</name>
    <name type="common">Perilla citriodora</name>
    <name type="synonym">Perilla setoyensis</name>
    <dbReference type="NCBI Taxonomy" id="608512"/>
    <lineage>
        <taxon>Eukaryota</taxon>
        <taxon>Viridiplantae</taxon>
        <taxon>Streptophyta</taxon>
        <taxon>Embryophyta</taxon>
        <taxon>Tracheophyta</taxon>
        <taxon>Spermatophyta</taxon>
        <taxon>Magnoliopsida</taxon>
        <taxon>eudicotyledons</taxon>
        <taxon>Gunneridae</taxon>
        <taxon>Pentapetalae</taxon>
        <taxon>asterids</taxon>
        <taxon>lamiids</taxon>
        <taxon>Lamiales</taxon>
        <taxon>Lamiaceae</taxon>
        <taxon>Nepetoideae</taxon>
        <taxon>Elsholtzieae</taxon>
        <taxon>Perilla</taxon>
    </lineage>
</organism>